<reference evidence="2" key="1">
    <citation type="submission" date="2021-07" db="EMBL/GenBank/DDBJ databases">
        <authorList>
            <person name="Catto M.A."/>
            <person name="Jacobson A."/>
            <person name="Kennedy G."/>
            <person name="Labadie P."/>
            <person name="Hunt B.G."/>
            <person name="Srinivasan R."/>
        </authorList>
    </citation>
    <scope>NUCLEOTIDE SEQUENCE</scope>
    <source>
        <strain evidence="2">PL_HMW_Pooled</strain>
        <tissue evidence="2">Head</tissue>
    </source>
</reference>
<protein>
    <submittedName>
        <fullName evidence="2">UDP-N-acetylglucosamine 1-carboxyvinyltransferase 2</fullName>
    </submittedName>
</protein>
<feature type="region of interest" description="Disordered" evidence="1">
    <location>
        <begin position="1"/>
        <end position="37"/>
    </location>
</feature>
<feature type="non-terminal residue" evidence="2">
    <location>
        <position position="1"/>
    </location>
</feature>
<evidence type="ECO:0000313" key="3">
    <source>
        <dbReference type="Proteomes" id="UP001219518"/>
    </source>
</evidence>
<evidence type="ECO:0000313" key="2">
    <source>
        <dbReference type="EMBL" id="KAK3920662.1"/>
    </source>
</evidence>
<keyword evidence="3" id="KW-1185">Reference proteome</keyword>
<proteinExistence type="predicted"/>
<dbReference type="Proteomes" id="UP001219518">
    <property type="component" value="Unassembled WGS sequence"/>
</dbReference>
<dbReference type="EMBL" id="JAHWGI010001015">
    <property type="protein sequence ID" value="KAK3920662.1"/>
    <property type="molecule type" value="Genomic_DNA"/>
</dbReference>
<feature type="region of interest" description="Disordered" evidence="1">
    <location>
        <begin position="92"/>
        <end position="143"/>
    </location>
</feature>
<evidence type="ECO:0000256" key="1">
    <source>
        <dbReference type="SAM" id="MobiDB-lite"/>
    </source>
</evidence>
<gene>
    <name evidence="2" type="ORF">KUF71_009919</name>
</gene>
<sequence>MKRRKGSRFSDYLQRPENESSDDDVQNDPFPHESLPPYELLALGTSFGRAEESVPLVRPVPEGDRAVVQDVPESRHLHSSNSGAVNVANVSVYDPNAPTKPSSQLQEAEVQDGNSTASRGWDNIPALLPPCQLPETDPLLDDV</sequence>
<reference evidence="2" key="2">
    <citation type="journal article" date="2023" name="BMC Genomics">
        <title>Pest status, molecular evolution, and epigenetic factors derived from the genome assembly of Frankliniella fusca, a thysanopteran phytovirus vector.</title>
        <authorList>
            <person name="Catto M.A."/>
            <person name="Labadie P.E."/>
            <person name="Jacobson A.L."/>
            <person name="Kennedy G.G."/>
            <person name="Srinivasan R."/>
            <person name="Hunt B.G."/>
        </authorList>
    </citation>
    <scope>NUCLEOTIDE SEQUENCE</scope>
    <source>
        <strain evidence="2">PL_HMW_Pooled</strain>
    </source>
</reference>
<name>A0AAE1LJR5_9NEOP</name>
<accession>A0AAE1LJR5</accession>
<dbReference type="AlphaFoldDB" id="A0AAE1LJR5"/>
<organism evidence="2 3">
    <name type="scientific">Frankliniella fusca</name>
    <dbReference type="NCBI Taxonomy" id="407009"/>
    <lineage>
        <taxon>Eukaryota</taxon>
        <taxon>Metazoa</taxon>
        <taxon>Ecdysozoa</taxon>
        <taxon>Arthropoda</taxon>
        <taxon>Hexapoda</taxon>
        <taxon>Insecta</taxon>
        <taxon>Pterygota</taxon>
        <taxon>Neoptera</taxon>
        <taxon>Paraneoptera</taxon>
        <taxon>Thysanoptera</taxon>
        <taxon>Terebrantia</taxon>
        <taxon>Thripoidea</taxon>
        <taxon>Thripidae</taxon>
        <taxon>Frankliniella</taxon>
    </lineage>
</organism>
<comment type="caution">
    <text evidence="2">The sequence shown here is derived from an EMBL/GenBank/DDBJ whole genome shotgun (WGS) entry which is preliminary data.</text>
</comment>
<feature type="compositionally biased region" description="Polar residues" evidence="1">
    <location>
        <begin position="99"/>
        <end position="118"/>
    </location>
</feature>